<accession>A0AAP0L5I5</accession>
<name>A0AAP0L5I5_9MAGN</name>
<gene>
    <name evidence="1" type="ORF">Scep_000114</name>
</gene>
<dbReference type="EMBL" id="JBBNAG010000001">
    <property type="protein sequence ID" value="KAK9164923.1"/>
    <property type="molecule type" value="Genomic_DNA"/>
</dbReference>
<evidence type="ECO:0000313" key="1">
    <source>
        <dbReference type="EMBL" id="KAK9164923.1"/>
    </source>
</evidence>
<proteinExistence type="predicted"/>
<reference evidence="1 2" key="1">
    <citation type="submission" date="2024-01" db="EMBL/GenBank/DDBJ databases">
        <title>Genome assemblies of Stephania.</title>
        <authorList>
            <person name="Yang L."/>
        </authorList>
    </citation>
    <scope>NUCLEOTIDE SEQUENCE [LARGE SCALE GENOMIC DNA]</scope>
    <source>
        <strain evidence="1">JXDWG</strain>
        <tissue evidence="1">Leaf</tissue>
    </source>
</reference>
<sequence length="67" mass="7753">MEESTRLCSPKWKEETMDCLWHSFPSVTNCFGLISFQSQNQNGPKPECSRLQSAIMNTAKFLSKFYL</sequence>
<protein>
    <submittedName>
        <fullName evidence="1">Uncharacterized protein</fullName>
    </submittedName>
</protein>
<comment type="caution">
    <text evidence="1">The sequence shown here is derived from an EMBL/GenBank/DDBJ whole genome shotgun (WGS) entry which is preliminary data.</text>
</comment>
<dbReference type="AlphaFoldDB" id="A0AAP0L5I5"/>
<organism evidence="1 2">
    <name type="scientific">Stephania cephalantha</name>
    <dbReference type="NCBI Taxonomy" id="152367"/>
    <lineage>
        <taxon>Eukaryota</taxon>
        <taxon>Viridiplantae</taxon>
        <taxon>Streptophyta</taxon>
        <taxon>Embryophyta</taxon>
        <taxon>Tracheophyta</taxon>
        <taxon>Spermatophyta</taxon>
        <taxon>Magnoliopsida</taxon>
        <taxon>Ranunculales</taxon>
        <taxon>Menispermaceae</taxon>
        <taxon>Menispermoideae</taxon>
        <taxon>Cissampelideae</taxon>
        <taxon>Stephania</taxon>
    </lineage>
</organism>
<evidence type="ECO:0000313" key="2">
    <source>
        <dbReference type="Proteomes" id="UP001419268"/>
    </source>
</evidence>
<keyword evidence="2" id="KW-1185">Reference proteome</keyword>
<dbReference type="Proteomes" id="UP001419268">
    <property type="component" value="Unassembled WGS sequence"/>
</dbReference>